<dbReference type="WBParaSite" id="PTRK_0000080100.1">
    <property type="protein sequence ID" value="PTRK_0000080100.1"/>
    <property type="gene ID" value="PTRK_0000080100"/>
</dbReference>
<evidence type="ECO:0000313" key="2">
    <source>
        <dbReference type="WBParaSite" id="PTRK_0000080100.1"/>
    </source>
</evidence>
<reference evidence="2" key="1">
    <citation type="submission" date="2017-02" db="UniProtKB">
        <authorList>
            <consortium name="WormBaseParasite"/>
        </authorList>
    </citation>
    <scope>IDENTIFICATION</scope>
</reference>
<organism evidence="1 2">
    <name type="scientific">Parastrongyloides trichosuri</name>
    <name type="common">Possum-specific nematode worm</name>
    <dbReference type="NCBI Taxonomy" id="131310"/>
    <lineage>
        <taxon>Eukaryota</taxon>
        <taxon>Metazoa</taxon>
        <taxon>Ecdysozoa</taxon>
        <taxon>Nematoda</taxon>
        <taxon>Chromadorea</taxon>
        <taxon>Rhabditida</taxon>
        <taxon>Tylenchina</taxon>
        <taxon>Panagrolaimomorpha</taxon>
        <taxon>Strongyloidoidea</taxon>
        <taxon>Strongyloididae</taxon>
        <taxon>Parastrongyloides</taxon>
    </lineage>
</organism>
<protein>
    <submittedName>
        <fullName evidence="2">Kinesin motor domain-containing protein</fullName>
    </submittedName>
</protein>
<evidence type="ECO:0000313" key="1">
    <source>
        <dbReference type="Proteomes" id="UP000038045"/>
    </source>
</evidence>
<sequence>MQKVIKTSSLQESRPFTNDIESSNSNKSNAINYGFIKELSLGNDSVATINNGYKIVLSDSTTYVKTFADKVKIINKIIINNDVLENEDFINEILKEAAHHEIDIKRIIINVIISTEGRQEPNCTSINQRLYQKILRLITLNHKTLKSVALKFNCGNEIFIERGNDGSTTNLIYGYDSSFGVFSKLIYPLFKAFKAGNSKAFNNFSLTLNISQKESLHLQRIFQALLDVKQRSHLSSLSITSPYAVSSTFIIKFIKDTLSTVISYKKLTLLTFNFPQYNDNLENITTSLQPNGLINCNKIINANEQKIIFL</sequence>
<name>A0A0N4Z1Q5_PARTI</name>
<accession>A0A0N4Z1Q5</accession>
<dbReference type="Proteomes" id="UP000038045">
    <property type="component" value="Unplaced"/>
</dbReference>
<keyword evidence="1" id="KW-1185">Reference proteome</keyword>
<dbReference type="AlphaFoldDB" id="A0A0N4Z1Q5"/>
<proteinExistence type="predicted"/>